<feature type="domain" description="RNA polymerase sigma factor 70 region 4 type 2" evidence="7">
    <location>
        <begin position="119"/>
        <end position="169"/>
    </location>
</feature>
<evidence type="ECO:0000313" key="8">
    <source>
        <dbReference type="EMBL" id="MCR6483693.1"/>
    </source>
</evidence>
<dbReference type="InterPro" id="IPR013325">
    <property type="entry name" value="RNA_pol_sigma_r2"/>
</dbReference>
<keyword evidence="3" id="KW-0805">Transcription regulation</keyword>
<name>A0A9X2NAL3_9PSEU</name>
<comment type="subunit">
    <text evidence="2">Interacts transiently with the RNA polymerase catalytic core formed by RpoA, RpoB, RpoC and RpoZ (2 alpha, 1 beta, 1 beta' and 1 omega subunit) to form the RNA polymerase holoenzyme that can initiate transcription.</text>
</comment>
<dbReference type="RefSeq" id="WP_257920329.1">
    <property type="nucleotide sequence ID" value="NZ_JAMXQV010000006.1"/>
</dbReference>
<dbReference type="InterPro" id="IPR032710">
    <property type="entry name" value="NTF2-like_dom_sf"/>
</dbReference>
<dbReference type="GO" id="GO:0006352">
    <property type="term" value="P:DNA-templated transcription initiation"/>
    <property type="evidence" value="ECO:0007669"/>
    <property type="project" value="InterPro"/>
</dbReference>
<evidence type="ECO:0000256" key="5">
    <source>
        <dbReference type="ARBA" id="ARBA00023163"/>
    </source>
</evidence>
<dbReference type="EMBL" id="JAMXQV010000006">
    <property type="protein sequence ID" value="MCR6483693.1"/>
    <property type="molecule type" value="Genomic_DNA"/>
</dbReference>
<evidence type="ECO:0000256" key="2">
    <source>
        <dbReference type="ARBA" id="ARBA00011344"/>
    </source>
</evidence>
<dbReference type="InterPro" id="IPR007627">
    <property type="entry name" value="RNA_pol_sigma70_r2"/>
</dbReference>
<dbReference type="GO" id="GO:0016987">
    <property type="term" value="F:sigma factor activity"/>
    <property type="evidence" value="ECO:0007669"/>
    <property type="project" value="UniProtKB-KW"/>
</dbReference>
<dbReference type="Gene3D" id="1.10.10.10">
    <property type="entry name" value="Winged helix-like DNA-binding domain superfamily/Winged helix DNA-binding domain"/>
    <property type="match status" value="1"/>
</dbReference>
<reference evidence="8" key="1">
    <citation type="submission" date="2022-06" db="EMBL/GenBank/DDBJ databases">
        <title>Amycolatopsis iheyaensis sp. nov., a new species of the genus Amycolatopsis isolated from soil in Iheya island, Japan.</title>
        <authorList>
            <person name="Ngamcharungchit C."/>
            <person name="Kanto H."/>
            <person name="Take A."/>
            <person name="Intra B."/>
            <person name="Matsumoto A."/>
            <person name="Panbangred W."/>
            <person name="Inahashi Y."/>
        </authorList>
    </citation>
    <scope>NUCLEOTIDE SEQUENCE</scope>
    <source>
        <strain evidence="8">OK19-0408</strain>
    </source>
</reference>
<dbReference type="Gene3D" id="1.10.1740.10">
    <property type="match status" value="1"/>
</dbReference>
<evidence type="ECO:0000259" key="6">
    <source>
        <dbReference type="Pfam" id="PF04542"/>
    </source>
</evidence>
<dbReference type="SUPFAM" id="SSF88659">
    <property type="entry name" value="Sigma3 and sigma4 domains of RNA polymerase sigma factors"/>
    <property type="match status" value="1"/>
</dbReference>
<dbReference type="InterPro" id="IPR036388">
    <property type="entry name" value="WH-like_DNA-bd_sf"/>
</dbReference>
<comment type="caution">
    <text evidence="8">The sequence shown here is derived from an EMBL/GenBank/DDBJ whole genome shotgun (WGS) entry which is preliminary data.</text>
</comment>
<dbReference type="InterPro" id="IPR052704">
    <property type="entry name" value="ECF_Sigma-70_Domain"/>
</dbReference>
<dbReference type="SUPFAM" id="SSF54427">
    <property type="entry name" value="NTF2-like"/>
    <property type="match status" value="1"/>
</dbReference>
<dbReference type="PANTHER" id="PTHR30173">
    <property type="entry name" value="SIGMA 19 FACTOR"/>
    <property type="match status" value="1"/>
</dbReference>
<dbReference type="Pfam" id="PF08281">
    <property type="entry name" value="Sigma70_r4_2"/>
    <property type="match status" value="1"/>
</dbReference>
<dbReference type="GO" id="GO:0003677">
    <property type="term" value="F:DNA binding"/>
    <property type="evidence" value="ECO:0007669"/>
    <property type="project" value="InterPro"/>
</dbReference>
<accession>A0A9X2NAL3</accession>
<evidence type="ECO:0000256" key="4">
    <source>
        <dbReference type="ARBA" id="ARBA00023082"/>
    </source>
</evidence>
<dbReference type="InterPro" id="IPR013249">
    <property type="entry name" value="RNA_pol_sigma70_r4_t2"/>
</dbReference>
<feature type="domain" description="RNA polymerase sigma-70 region 2" evidence="6">
    <location>
        <begin position="23"/>
        <end position="83"/>
    </location>
</feature>
<proteinExistence type="inferred from homology"/>
<keyword evidence="9" id="KW-1185">Reference proteome</keyword>
<sequence length="304" mass="32815">MSRIRAGERDAMTGDLAEAVEAFEAARPKLFGIAYRLLGTAADAEDVVQDTWIRWQGADRADVRNAEAFLVTTVSRLALTAAGSARARRELYVGPWLPEPVPTGAGTQVAVERGEALELAILLLLERLGPEERAVYVLREAFGYPYREIAGFLGISEELARRKGHRARGRVGRERDGRVTPAERDRLLTAFLAAARQGDLAGLQAMLAEHVVSCSDGGGVVTAARKPVVGRERVARYLARTVQIHGRDAEVEVVEANGQAVALVFRGETPLAACWVDATAAGIDRICLVVNPAKLATLRAATER</sequence>
<organism evidence="8 9">
    <name type="scientific">Amycolatopsis iheyensis</name>
    <dbReference type="NCBI Taxonomy" id="2945988"/>
    <lineage>
        <taxon>Bacteria</taxon>
        <taxon>Bacillati</taxon>
        <taxon>Actinomycetota</taxon>
        <taxon>Actinomycetes</taxon>
        <taxon>Pseudonocardiales</taxon>
        <taxon>Pseudonocardiaceae</taxon>
        <taxon>Amycolatopsis</taxon>
    </lineage>
</organism>
<comment type="similarity">
    <text evidence="1">Belongs to the sigma-70 factor family. ECF subfamily.</text>
</comment>
<dbReference type="AlphaFoldDB" id="A0A9X2NAL3"/>
<keyword evidence="4" id="KW-0731">Sigma factor</keyword>
<dbReference type="Proteomes" id="UP001144096">
    <property type="component" value="Unassembled WGS sequence"/>
</dbReference>
<gene>
    <name evidence="8" type="ORF">M8542_12785</name>
</gene>
<evidence type="ECO:0000313" key="9">
    <source>
        <dbReference type="Proteomes" id="UP001144096"/>
    </source>
</evidence>
<evidence type="ECO:0000259" key="7">
    <source>
        <dbReference type="Pfam" id="PF08281"/>
    </source>
</evidence>
<dbReference type="InterPro" id="IPR014284">
    <property type="entry name" value="RNA_pol_sigma-70_dom"/>
</dbReference>
<protein>
    <submittedName>
        <fullName evidence="8">Sigma-70 family RNA polymerase sigma factor</fullName>
    </submittedName>
</protein>
<evidence type="ECO:0000256" key="3">
    <source>
        <dbReference type="ARBA" id="ARBA00023015"/>
    </source>
</evidence>
<dbReference type="InterPro" id="IPR013324">
    <property type="entry name" value="RNA_pol_sigma_r3/r4-like"/>
</dbReference>
<dbReference type="PANTHER" id="PTHR30173:SF36">
    <property type="entry name" value="ECF RNA POLYMERASE SIGMA FACTOR SIGJ"/>
    <property type="match status" value="1"/>
</dbReference>
<dbReference type="Gene3D" id="3.10.450.50">
    <property type="match status" value="1"/>
</dbReference>
<dbReference type="Pfam" id="PF04542">
    <property type="entry name" value="Sigma70_r2"/>
    <property type="match status" value="1"/>
</dbReference>
<evidence type="ECO:0000256" key="1">
    <source>
        <dbReference type="ARBA" id="ARBA00010641"/>
    </source>
</evidence>
<dbReference type="SUPFAM" id="SSF88946">
    <property type="entry name" value="Sigma2 domain of RNA polymerase sigma factors"/>
    <property type="match status" value="1"/>
</dbReference>
<keyword evidence="5" id="KW-0804">Transcription</keyword>
<dbReference type="NCBIfam" id="TIGR02937">
    <property type="entry name" value="sigma70-ECF"/>
    <property type="match status" value="1"/>
</dbReference>